<dbReference type="AlphaFoldDB" id="A0A0D8XDS7"/>
<dbReference type="PANTHER" id="PTHR21541">
    <property type="entry name" value="BTB POZ DOMAIN CONTAINING 12"/>
    <property type="match status" value="1"/>
</dbReference>
<dbReference type="Proteomes" id="UP000053766">
    <property type="component" value="Unassembled WGS sequence"/>
</dbReference>
<dbReference type="EMBL" id="KN716758">
    <property type="protein sequence ID" value="KJH41799.1"/>
    <property type="molecule type" value="Genomic_DNA"/>
</dbReference>
<feature type="region of interest" description="Disordered" evidence="1">
    <location>
        <begin position="1"/>
        <end position="29"/>
    </location>
</feature>
<accession>A0A0D8XDS7</accession>
<protein>
    <recommendedName>
        <fullName evidence="4">UBZ4-type domain-containing protein</fullName>
    </recommendedName>
</protein>
<sequence length="239" mass="26626">MAKESDDDFCSPQPTVSLLAAPRRPEKKGEIQSVPVISVSSKPAFSESCELNVDTSLLNEKSDLGDQCAICSKSISHLNNIRKTAHVNKCLDAQESSDMHIKAKEKWNSMIDCPMCGQPLPLGPHRSAHAKRCGKIHNVAPKELLKLMETQRRVCDAKKLRNIPHTKAPVPIKKKVVPVELKDAPNSLFAENLQYAKALSASEFPEPTVEVCENSPQFKRYIFLPNFRAIYFASLFKSL</sequence>
<dbReference type="GO" id="GO:0033557">
    <property type="term" value="C:Slx1-Slx4 complex"/>
    <property type="evidence" value="ECO:0007669"/>
    <property type="project" value="TreeGrafter"/>
</dbReference>
<gene>
    <name evidence="2" type="ORF">DICVIV_12220</name>
</gene>
<evidence type="ECO:0000313" key="3">
    <source>
        <dbReference type="Proteomes" id="UP000053766"/>
    </source>
</evidence>
<reference evidence="2 3" key="1">
    <citation type="submission" date="2013-11" db="EMBL/GenBank/DDBJ databases">
        <title>Draft genome of the bovine lungworm Dictyocaulus viviparus.</title>
        <authorList>
            <person name="Mitreva M."/>
        </authorList>
    </citation>
    <scope>NUCLEOTIDE SEQUENCE [LARGE SCALE GENOMIC DNA]</scope>
    <source>
        <strain evidence="2 3">HannoverDv2000</strain>
    </source>
</reference>
<dbReference type="GO" id="GO:0000712">
    <property type="term" value="P:resolution of meiotic recombination intermediates"/>
    <property type="evidence" value="ECO:0007669"/>
    <property type="project" value="TreeGrafter"/>
</dbReference>
<proteinExistence type="predicted"/>
<dbReference type="PANTHER" id="PTHR21541:SF3">
    <property type="entry name" value="STRUCTURE-SPECIFIC ENDONUCLEASE SUBUNIT SLX4"/>
    <property type="match status" value="1"/>
</dbReference>
<evidence type="ECO:0000313" key="2">
    <source>
        <dbReference type="EMBL" id="KJH41799.1"/>
    </source>
</evidence>
<name>A0A0D8XDS7_DICVI</name>
<dbReference type="STRING" id="29172.A0A0D8XDS7"/>
<reference evidence="3" key="2">
    <citation type="journal article" date="2016" name="Sci. Rep.">
        <title>Dictyocaulus viviparus genome, variome and transcriptome elucidate lungworm biology and support future intervention.</title>
        <authorList>
            <person name="McNulty S.N."/>
            <person name="Strube C."/>
            <person name="Rosa B.A."/>
            <person name="Martin J.C."/>
            <person name="Tyagi R."/>
            <person name="Choi Y.J."/>
            <person name="Wang Q."/>
            <person name="Hallsworth Pepin K."/>
            <person name="Zhang X."/>
            <person name="Ozersky P."/>
            <person name="Wilson R.K."/>
            <person name="Sternberg P.W."/>
            <person name="Gasser R.B."/>
            <person name="Mitreva M."/>
        </authorList>
    </citation>
    <scope>NUCLEOTIDE SEQUENCE [LARGE SCALE GENOMIC DNA]</scope>
    <source>
        <strain evidence="3">HannoverDv2000</strain>
    </source>
</reference>
<evidence type="ECO:0008006" key="4">
    <source>
        <dbReference type="Google" id="ProtNLM"/>
    </source>
</evidence>
<evidence type="ECO:0000256" key="1">
    <source>
        <dbReference type="SAM" id="MobiDB-lite"/>
    </source>
</evidence>
<dbReference type="OrthoDB" id="5576441at2759"/>
<keyword evidence="3" id="KW-1185">Reference proteome</keyword>
<organism evidence="2 3">
    <name type="scientific">Dictyocaulus viviparus</name>
    <name type="common">Bovine lungworm</name>
    <dbReference type="NCBI Taxonomy" id="29172"/>
    <lineage>
        <taxon>Eukaryota</taxon>
        <taxon>Metazoa</taxon>
        <taxon>Ecdysozoa</taxon>
        <taxon>Nematoda</taxon>
        <taxon>Chromadorea</taxon>
        <taxon>Rhabditida</taxon>
        <taxon>Rhabditina</taxon>
        <taxon>Rhabditomorpha</taxon>
        <taxon>Strongyloidea</taxon>
        <taxon>Metastrongylidae</taxon>
        <taxon>Dictyocaulus</taxon>
    </lineage>
</organism>